<dbReference type="InterPro" id="IPR000709">
    <property type="entry name" value="Leu_Ile_Val-bd"/>
</dbReference>
<name>A0A2R3QCH3_9BURK</name>
<dbReference type="Pfam" id="PF13458">
    <property type="entry name" value="Peripla_BP_6"/>
    <property type="match status" value="1"/>
</dbReference>
<dbReference type="PROSITE" id="PS51318">
    <property type="entry name" value="TAT"/>
    <property type="match status" value="1"/>
</dbReference>
<sequence>MDRRRFVSLACHSGAAALAGPAALPAAHAQDAPGVTARAITIASSAPLSGPLLSFGQDLQQGAGAAIAQVNARGGIHGRSVQLQIVDDAYVPDRTVANVRQIVSQGSALALLSCVGTPNNTAIAPMLEEAGLPHVAPITGATSLRKPLRNVFHVRASYTDEVLRLIERLTGMGLKGLGIAYLDNGYGRELLEVATGALQKRGTPAAVQAAVATDGKNLPQVLQTLAAGKPSAVLLATAGTVSAELVRGIKTQLPGVLMAGVSVTLPGASLPQLGESASGIALTMVVPDPHRGRLQLVRDYQGAMRAAGHGEFSQGSLEAYVNARVLLEGLERAGKDVNQARLRSALAGIRQLDLGGFVVDYGGQPPYVGSRFIDLGVLGGSGRFIG</sequence>
<dbReference type="InterPro" id="IPR006311">
    <property type="entry name" value="TAT_signal"/>
</dbReference>
<dbReference type="Proteomes" id="UP000237925">
    <property type="component" value="Chromosome"/>
</dbReference>
<evidence type="ECO:0000313" key="7">
    <source>
        <dbReference type="Proteomes" id="UP000237925"/>
    </source>
</evidence>
<dbReference type="CDD" id="cd06326">
    <property type="entry name" value="PBP1_ABC_ligand_binding-like"/>
    <property type="match status" value="1"/>
</dbReference>
<dbReference type="PRINTS" id="PR00337">
    <property type="entry name" value="LEUILEVALBP"/>
</dbReference>
<dbReference type="OrthoDB" id="8877358at2"/>
<dbReference type="SUPFAM" id="SSF53822">
    <property type="entry name" value="Periplasmic binding protein-like I"/>
    <property type="match status" value="1"/>
</dbReference>
<organism evidence="6 7">
    <name type="scientific">Melaminivora suipulveris</name>
    <dbReference type="NCBI Taxonomy" id="2109913"/>
    <lineage>
        <taxon>Bacteria</taxon>
        <taxon>Pseudomonadati</taxon>
        <taxon>Pseudomonadota</taxon>
        <taxon>Betaproteobacteria</taxon>
        <taxon>Burkholderiales</taxon>
        <taxon>Comamonadaceae</taxon>
        <taxon>Melaminivora</taxon>
    </lineage>
</organism>
<reference evidence="6 7" key="1">
    <citation type="submission" date="2018-03" db="EMBL/GenBank/DDBJ databases">
        <title>Genome sequencing of Melaminivora sp.</title>
        <authorList>
            <person name="Kim S.-J."/>
            <person name="Heo J."/>
            <person name="Ahn J.-H."/>
            <person name="Kwon S.-W."/>
        </authorList>
    </citation>
    <scope>NUCLEOTIDE SEQUENCE [LARGE SCALE GENOMIC DNA]</scope>
    <source>
        <strain evidence="6 7">SC2-9</strain>
    </source>
</reference>
<evidence type="ECO:0000256" key="2">
    <source>
        <dbReference type="ARBA" id="ARBA00022448"/>
    </source>
</evidence>
<keyword evidence="7" id="KW-1185">Reference proteome</keyword>
<dbReference type="PANTHER" id="PTHR47235">
    <property type="entry name" value="BLR6548 PROTEIN"/>
    <property type="match status" value="1"/>
</dbReference>
<dbReference type="InterPro" id="IPR028082">
    <property type="entry name" value="Peripla_BP_I"/>
</dbReference>
<dbReference type="EMBL" id="CP027667">
    <property type="protein sequence ID" value="AVO49483.1"/>
    <property type="molecule type" value="Genomic_DNA"/>
</dbReference>
<keyword evidence="2" id="KW-0813">Transport</keyword>
<evidence type="ECO:0000256" key="4">
    <source>
        <dbReference type="ARBA" id="ARBA00022970"/>
    </source>
</evidence>
<protein>
    <submittedName>
        <fullName evidence="6">ABC transporter substrate-binding protein</fullName>
    </submittedName>
</protein>
<evidence type="ECO:0000313" key="6">
    <source>
        <dbReference type="EMBL" id="AVO49483.1"/>
    </source>
</evidence>
<dbReference type="InterPro" id="IPR028081">
    <property type="entry name" value="Leu-bd"/>
</dbReference>
<proteinExistence type="inferred from homology"/>
<evidence type="ECO:0000256" key="3">
    <source>
        <dbReference type="ARBA" id="ARBA00022729"/>
    </source>
</evidence>
<dbReference type="AlphaFoldDB" id="A0A2R3QCH3"/>
<evidence type="ECO:0000256" key="1">
    <source>
        <dbReference type="ARBA" id="ARBA00010062"/>
    </source>
</evidence>
<keyword evidence="4" id="KW-0029">Amino-acid transport</keyword>
<feature type="domain" description="Leucine-binding protein" evidence="5">
    <location>
        <begin position="40"/>
        <end position="353"/>
    </location>
</feature>
<dbReference type="KEGG" id="mela:C6568_09535"/>
<dbReference type="Gene3D" id="3.40.50.2300">
    <property type="match status" value="2"/>
</dbReference>
<gene>
    <name evidence="6" type="ORF">C6568_09535</name>
</gene>
<evidence type="ECO:0000259" key="5">
    <source>
        <dbReference type="Pfam" id="PF13458"/>
    </source>
</evidence>
<dbReference type="PANTHER" id="PTHR47235:SF1">
    <property type="entry name" value="BLR6548 PROTEIN"/>
    <property type="match status" value="1"/>
</dbReference>
<dbReference type="RefSeq" id="WP_106683915.1">
    <property type="nucleotide sequence ID" value="NZ_CP027667.1"/>
</dbReference>
<comment type="similarity">
    <text evidence="1">Belongs to the leucine-binding protein family.</text>
</comment>
<keyword evidence="3" id="KW-0732">Signal</keyword>
<dbReference type="GO" id="GO:0006865">
    <property type="term" value="P:amino acid transport"/>
    <property type="evidence" value="ECO:0007669"/>
    <property type="project" value="UniProtKB-KW"/>
</dbReference>
<accession>A0A2R3QCH3</accession>